<dbReference type="Gene3D" id="4.10.400.10">
    <property type="entry name" value="Low-density Lipoprotein Receptor"/>
    <property type="match status" value="4"/>
</dbReference>
<gene>
    <name evidence="4" type="primary">SORL1_3</name>
    <name evidence="6" type="synonym">LOC112689342</name>
    <name evidence="4" type="ORF">g.14572</name>
</gene>
<feature type="domain" description="EB" evidence="3">
    <location>
        <begin position="53"/>
        <end position="108"/>
    </location>
</feature>
<feature type="disulfide bond" evidence="2">
    <location>
        <begin position="464"/>
        <end position="482"/>
    </location>
</feature>
<dbReference type="SMART" id="SM00192">
    <property type="entry name" value="LDLa"/>
    <property type="match status" value="4"/>
</dbReference>
<evidence type="ECO:0000313" key="4">
    <source>
        <dbReference type="EMBL" id="MBY80412.1"/>
    </source>
</evidence>
<dbReference type="EMBL" id="GGMS01011209">
    <property type="protein sequence ID" value="MBY80412.1"/>
    <property type="molecule type" value="Transcribed_RNA"/>
</dbReference>
<keyword evidence="4" id="KW-0675">Receptor</keyword>
<evidence type="ECO:0000313" key="5">
    <source>
        <dbReference type="Proteomes" id="UP000694846"/>
    </source>
</evidence>
<dbReference type="PROSITE" id="PS01209">
    <property type="entry name" value="LDLRA_1"/>
    <property type="match status" value="2"/>
</dbReference>
<accession>A0A2S2QTF5</accession>
<dbReference type="InterPro" id="IPR006149">
    <property type="entry name" value="EB_dom"/>
</dbReference>
<reference evidence="6" key="2">
    <citation type="submission" date="2025-04" db="UniProtKB">
        <authorList>
            <consortium name="RefSeq"/>
        </authorList>
    </citation>
    <scope>IDENTIFICATION</scope>
    <source>
        <tissue evidence="6">Whole body</tissue>
    </source>
</reference>
<dbReference type="SUPFAM" id="SSF57424">
    <property type="entry name" value="LDL receptor-like module"/>
    <property type="match status" value="3"/>
</dbReference>
<dbReference type="PANTHER" id="PTHR39069:SF1">
    <property type="entry name" value="ECDYSONE-INDUCIBLE GENE E1, ISOFORM A"/>
    <property type="match status" value="1"/>
</dbReference>
<dbReference type="InterPro" id="IPR023415">
    <property type="entry name" value="LDLR_class-A_CS"/>
</dbReference>
<comment type="caution">
    <text evidence="2">Lacks conserved residue(s) required for the propagation of feature annotation.</text>
</comment>
<feature type="disulfide bond" evidence="2">
    <location>
        <begin position="533"/>
        <end position="551"/>
    </location>
</feature>
<dbReference type="AlphaFoldDB" id="A0A2S2QTF5"/>
<dbReference type="PANTHER" id="PTHR39069">
    <property type="entry name" value="ECDYSONE-INDUCIBLE GENE E1, ISOFORM A"/>
    <property type="match status" value="1"/>
</dbReference>
<dbReference type="PRINTS" id="PR00261">
    <property type="entry name" value="LDLRECEPTOR"/>
</dbReference>
<dbReference type="RefSeq" id="XP_025418793.1">
    <property type="nucleotide sequence ID" value="XM_025563008.1"/>
</dbReference>
<feature type="disulfide bond" evidence="2">
    <location>
        <begin position="545"/>
        <end position="560"/>
    </location>
</feature>
<protein>
    <submittedName>
        <fullName evidence="4">Sortilin-related receptor</fullName>
    </submittedName>
    <submittedName>
        <fullName evidence="6">Uncharacterized protein LOC112689342</fullName>
    </submittedName>
</protein>
<evidence type="ECO:0000313" key="6">
    <source>
        <dbReference type="RefSeq" id="XP_025418793.1"/>
    </source>
</evidence>
<sequence length="569" mass="62913">MIFNFFKISCFIMVIKNFPIQTYGVKLGEICQSNKDCETEFSRCHQESESCSCLPYYARVNNTCLQSSLLGFECIVDEQCSLKVANSRCFNNVCECESKFWQYRRHTCLSPAKLGEVCYSDTHCTLYDEKNKCEFTIPSVFGFCVCNSAIHSDCSLKGQESALIKPNNSAFKYPFSKPDLKKKVPFQKRPWQQNLRHPTTTSTARPLQPIDKPQLPFLKRPILKTNLTNNGLKTNAISFVNTQSSIVSFNYSTTSLKSTTFKPQIASMPTPSPIKIFLKRPIKDSQNKSQTNYNNNTFIKMHKKPTSSSGIMLRKGEPKRRISLGFPCVSDAQCMRNDENSRCIQGTCDCQSNNRTSNQCSSKSRGCLQNTFQCRSSGKCISWFFVCDGRTGDCGEDDNSDEECSGNQQCPSTTFACRSANGLKNLCVSRSTRCDGVKNCPFGDDEEGCNALGHKGCPAYTFQCGDGQCLPEYELCNAVVTCVDKSDELEGLCGGGGASMTVGNKTTVTRSPPPLTRVRGAYRHSPAECPFRCRNGRCRSTAVLCSGRDGCGDGSDESGCSVCKCPAVS</sequence>
<dbReference type="CDD" id="cd00112">
    <property type="entry name" value="LDLa"/>
    <property type="match status" value="4"/>
</dbReference>
<dbReference type="PROSITE" id="PS50068">
    <property type="entry name" value="LDLRA_2"/>
    <property type="match status" value="4"/>
</dbReference>
<dbReference type="Pfam" id="PF00057">
    <property type="entry name" value="Ldl_recept_a"/>
    <property type="match status" value="1"/>
</dbReference>
<proteinExistence type="predicted"/>
<evidence type="ECO:0000259" key="3">
    <source>
        <dbReference type="Pfam" id="PF01683"/>
    </source>
</evidence>
<feature type="disulfide bond" evidence="2">
    <location>
        <begin position="434"/>
        <end position="449"/>
    </location>
</feature>
<dbReference type="InterPro" id="IPR036055">
    <property type="entry name" value="LDL_receptor-like_sf"/>
</dbReference>
<keyword evidence="1 2" id="KW-1015">Disulfide bond</keyword>
<dbReference type="InterPro" id="IPR002172">
    <property type="entry name" value="LDrepeatLR_classA_rpt"/>
</dbReference>
<keyword evidence="5" id="KW-1185">Reference proteome</keyword>
<organism evidence="4">
    <name type="scientific">Sipha flava</name>
    <name type="common">yellow sugarcane aphid</name>
    <dbReference type="NCBI Taxonomy" id="143950"/>
    <lineage>
        <taxon>Eukaryota</taxon>
        <taxon>Metazoa</taxon>
        <taxon>Ecdysozoa</taxon>
        <taxon>Arthropoda</taxon>
        <taxon>Hexapoda</taxon>
        <taxon>Insecta</taxon>
        <taxon>Pterygota</taxon>
        <taxon>Neoptera</taxon>
        <taxon>Paraneoptera</taxon>
        <taxon>Hemiptera</taxon>
        <taxon>Sternorrhyncha</taxon>
        <taxon>Aphidomorpha</taxon>
        <taxon>Aphidoidea</taxon>
        <taxon>Aphididae</taxon>
        <taxon>Sipha</taxon>
    </lineage>
</organism>
<dbReference type="Pfam" id="PF01683">
    <property type="entry name" value="EB"/>
    <property type="match status" value="1"/>
</dbReference>
<evidence type="ECO:0000256" key="2">
    <source>
        <dbReference type="PROSITE-ProRule" id="PRU00124"/>
    </source>
</evidence>
<feature type="disulfide bond" evidence="2">
    <location>
        <begin position="457"/>
        <end position="469"/>
    </location>
</feature>
<name>A0A2S2QTF5_9HEMI</name>
<evidence type="ECO:0000256" key="1">
    <source>
        <dbReference type="ARBA" id="ARBA00023157"/>
    </source>
</evidence>
<dbReference type="Proteomes" id="UP000694846">
    <property type="component" value="Unplaced"/>
</dbReference>
<reference evidence="4" key="1">
    <citation type="submission" date="2018-04" db="EMBL/GenBank/DDBJ databases">
        <title>Transcriptome assembly of Sipha flava.</title>
        <authorList>
            <person name="Scully E.D."/>
            <person name="Geib S.M."/>
            <person name="Palmer N.A."/>
            <person name="Koch K."/>
            <person name="Bradshaw J."/>
            <person name="Heng-Moss T."/>
            <person name="Sarath G."/>
        </authorList>
    </citation>
    <scope>NUCLEOTIDE SEQUENCE</scope>
</reference>
<dbReference type="OrthoDB" id="9991628at2759"/>